<protein>
    <submittedName>
        <fullName evidence="1">Uncharacterized protein</fullName>
    </submittedName>
</protein>
<name>A0A0F8XY64_9ZZZZ</name>
<accession>A0A0F8XY64</accession>
<gene>
    <name evidence="1" type="ORF">LCGC14_2888850</name>
</gene>
<sequence length="388" mass="46001">ALVWKELFVAAIKDIDPYVIGMDDIIDYFDKFVDFEEILYSSDDFYRDHTSHTLWTYFLSEMLRSKLKELKFMSKRKEFLKGSRDSFVQYDQYLEDKNILEIYKKYYTEDKDISNAKKLEEILTKITEEEKTDTIKILEENEIFAEFDSEKIIPKRKIYLEEMEFWERYPAVCCVAFLCHDLGYTLKRIKKISKKVSDILTEFNAQRTTEYGFIFSGGIRDFLLEIVELISREYVVKGDYLSFEKDQDIYMNLLKDSENFEHGLMSAFILSQKVHSILSDTIEVSSKINVNNMNIAKSLSKMRILKSISLHTCTKKKISDLRDLEDFIIFVDFIEEFSRMTRASMIGSRMPQFCTTELEIEINDNTLIFNLIYTFDPEGERIHELDPK</sequence>
<feature type="non-terminal residue" evidence="1">
    <location>
        <position position="388"/>
    </location>
</feature>
<dbReference type="AlphaFoldDB" id="A0A0F8XY64"/>
<reference evidence="1" key="1">
    <citation type="journal article" date="2015" name="Nature">
        <title>Complex archaea that bridge the gap between prokaryotes and eukaryotes.</title>
        <authorList>
            <person name="Spang A."/>
            <person name="Saw J.H."/>
            <person name="Jorgensen S.L."/>
            <person name="Zaremba-Niedzwiedzka K."/>
            <person name="Martijn J."/>
            <person name="Lind A.E."/>
            <person name="van Eijk R."/>
            <person name="Schleper C."/>
            <person name="Guy L."/>
            <person name="Ettema T.J."/>
        </authorList>
    </citation>
    <scope>NUCLEOTIDE SEQUENCE</scope>
</reference>
<feature type="non-terminal residue" evidence="1">
    <location>
        <position position="1"/>
    </location>
</feature>
<organism evidence="1">
    <name type="scientific">marine sediment metagenome</name>
    <dbReference type="NCBI Taxonomy" id="412755"/>
    <lineage>
        <taxon>unclassified sequences</taxon>
        <taxon>metagenomes</taxon>
        <taxon>ecological metagenomes</taxon>
    </lineage>
</organism>
<comment type="caution">
    <text evidence="1">The sequence shown here is derived from an EMBL/GenBank/DDBJ whole genome shotgun (WGS) entry which is preliminary data.</text>
</comment>
<evidence type="ECO:0000313" key="1">
    <source>
        <dbReference type="EMBL" id="KKK73933.1"/>
    </source>
</evidence>
<proteinExistence type="predicted"/>
<dbReference type="EMBL" id="LAZR01056557">
    <property type="protein sequence ID" value="KKK73933.1"/>
    <property type="molecule type" value="Genomic_DNA"/>
</dbReference>